<dbReference type="Proteomes" id="UP001602013">
    <property type="component" value="Unassembled WGS sequence"/>
</dbReference>
<dbReference type="SUPFAM" id="SSF50998">
    <property type="entry name" value="Quinoprotein alcohol dehydrogenase-like"/>
    <property type="match status" value="1"/>
</dbReference>
<evidence type="ECO:0000259" key="2">
    <source>
        <dbReference type="Pfam" id="PF13360"/>
    </source>
</evidence>
<dbReference type="EMBL" id="JBIASD010000003">
    <property type="protein sequence ID" value="MFF3665123.1"/>
    <property type="molecule type" value="Genomic_DNA"/>
</dbReference>
<dbReference type="Pfam" id="PF13360">
    <property type="entry name" value="PQQ_2"/>
    <property type="match status" value="1"/>
</dbReference>
<dbReference type="RefSeq" id="WP_387409136.1">
    <property type="nucleotide sequence ID" value="NZ_JBIASD010000003.1"/>
</dbReference>
<name>A0ABW6SLJ6_9ACTN</name>
<feature type="chain" id="PRO_5046874093" evidence="1">
    <location>
        <begin position="25"/>
        <end position="453"/>
    </location>
</feature>
<keyword evidence="4" id="KW-1185">Reference proteome</keyword>
<dbReference type="InterPro" id="IPR015943">
    <property type="entry name" value="WD40/YVTN_repeat-like_dom_sf"/>
</dbReference>
<keyword evidence="1" id="KW-0732">Signal</keyword>
<evidence type="ECO:0000313" key="3">
    <source>
        <dbReference type="EMBL" id="MFF3665123.1"/>
    </source>
</evidence>
<dbReference type="PANTHER" id="PTHR34512">
    <property type="entry name" value="CELL SURFACE PROTEIN"/>
    <property type="match status" value="1"/>
</dbReference>
<dbReference type="PANTHER" id="PTHR34512:SF30">
    <property type="entry name" value="OUTER MEMBRANE PROTEIN ASSEMBLY FACTOR BAMB"/>
    <property type="match status" value="1"/>
</dbReference>
<feature type="signal peptide" evidence="1">
    <location>
        <begin position="1"/>
        <end position="24"/>
    </location>
</feature>
<dbReference type="Gene3D" id="2.130.10.10">
    <property type="entry name" value="YVTN repeat-like/Quinoprotein amine dehydrogenase"/>
    <property type="match status" value="1"/>
</dbReference>
<dbReference type="InterPro" id="IPR002372">
    <property type="entry name" value="PQQ_rpt_dom"/>
</dbReference>
<evidence type="ECO:0000313" key="4">
    <source>
        <dbReference type="Proteomes" id="UP001602013"/>
    </source>
</evidence>
<feature type="domain" description="Pyrrolo-quinoline quinone repeat" evidence="2">
    <location>
        <begin position="48"/>
        <end position="183"/>
    </location>
</feature>
<evidence type="ECO:0000256" key="1">
    <source>
        <dbReference type="SAM" id="SignalP"/>
    </source>
</evidence>
<proteinExistence type="predicted"/>
<gene>
    <name evidence="3" type="ORF">ACFYXI_05975</name>
</gene>
<dbReference type="PROSITE" id="PS51257">
    <property type="entry name" value="PROKAR_LIPOPROTEIN"/>
    <property type="match status" value="1"/>
</dbReference>
<reference evidence="3 4" key="1">
    <citation type="submission" date="2024-10" db="EMBL/GenBank/DDBJ databases">
        <title>The Natural Products Discovery Center: Release of the First 8490 Sequenced Strains for Exploring Actinobacteria Biosynthetic Diversity.</title>
        <authorList>
            <person name="Kalkreuter E."/>
            <person name="Kautsar S.A."/>
            <person name="Yang D."/>
            <person name="Bader C.D."/>
            <person name="Teijaro C.N."/>
            <person name="Fluegel L."/>
            <person name="Davis C.M."/>
            <person name="Simpson J.R."/>
            <person name="Lauterbach L."/>
            <person name="Steele A.D."/>
            <person name="Gui C."/>
            <person name="Meng S."/>
            <person name="Li G."/>
            <person name="Viehrig K."/>
            <person name="Ye F."/>
            <person name="Su P."/>
            <person name="Kiefer A.F."/>
            <person name="Nichols A."/>
            <person name="Cepeda A.J."/>
            <person name="Yan W."/>
            <person name="Fan B."/>
            <person name="Jiang Y."/>
            <person name="Adhikari A."/>
            <person name="Zheng C.-J."/>
            <person name="Schuster L."/>
            <person name="Cowan T.M."/>
            <person name="Smanski M.J."/>
            <person name="Chevrette M.G."/>
            <person name="De Carvalho L.P.S."/>
            <person name="Shen B."/>
        </authorList>
    </citation>
    <scope>NUCLEOTIDE SEQUENCE [LARGE SCALE GENOMIC DNA]</scope>
    <source>
        <strain evidence="3 4">NPDC002173</strain>
    </source>
</reference>
<dbReference type="InterPro" id="IPR011047">
    <property type="entry name" value="Quinoprotein_ADH-like_sf"/>
</dbReference>
<protein>
    <submittedName>
        <fullName evidence="3">PQQ-binding-like beta-propeller repeat protein</fullName>
    </submittedName>
</protein>
<sequence length="453" mass="48228">MNRPHAKVTLTIASAALLTSGALAGCSQSDAAAAKKYPTWQNSEVNAVSRITTGAGVAATTSMKPDGTLETVVLDEETGRKLWSTPATMTGRLPGMGVQPPAIVDAGSSQTVVAAIDPVKQGQWNATLVTRDAHTGRQKWTRPVHSTFGPQQCGPYICLSEHTALSTARLVVLDPLTGKTIWRLPGIAEVEWSDPNRVVLLRLASHPVLEAHDMKTGKSLWQLPVEQALGEGVNMSGGWSFGSTGTTLVGYVAPYTDARTKKTSPFGLFSVRLTDGVLEWMRPSVVRVYPSGNPALSPVVRPVDQQGQYGGFARLNGESGRVVGQITAAQVPGTGWWLAFPPKMETLGFLKHSAPGTAFNMINGEPADVKGAKGWSFCVTDPQPLKLTGVSPGFYSIAALCEFDLATGKRMDSADIPPTWFTGSQSGWRIWRDEKGGLHAIKDGTTTSPGMYG</sequence>
<comment type="caution">
    <text evidence="3">The sequence shown here is derived from an EMBL/GenBank/DDBJ whole genome shotgun (WGS) entry which is preliminary data.</text>
</comment>
<accession>A0ABW6SLJ6</accession>
<organism evidence="3 4">
    <name type="scientific">Microtetraspora malaysiensis</name>
    <dbReference type="NCBI Taxonomy" id="161358"/>
    <lineage>
        <taxon>Bacteria</taxon>
        <taxon>Bacillati</taxon>
        <taxon>Actinomycetota</taxon>
        <taxon>Actinomycetes</taxon>
        <taxon>Streptosporangiales</taxon>
        <taxon>Streptosporangiaceae</taxon>
        <taxon>Microtetraspora</taxon>
    </lineage>
</organism>